<dbReference type="CDD" id="cd00143">
    <property type="entry name" value="PP2Cc"/>
    <property type="match status" value="1"/>
</dbReference>
<dbReference type="InterPro" id="IPR051225">
    <property type="entry name" value="NAD(P)_epim/dehydratase"/>
</dbReference>
<dbReference type="GO" id="GO:0008743">
    <property type="term" value="F:L-threonine 3-dehydrogenase activity"/>
    <property type="evidence" value="ECO:0007669"/>
    <property type="project" value="UniProtKB-EC"/>
</dbReference>
<evidence type="ECO:0000313" key="9">
    <source>
        <dbReference type="EMBL" id="CAF3199945.1"/>
    </source>
</evidence>
<dbReference type="InterPro" id="IPR001509">
    <property type="entry name" value="Epimerase_deHydtase"/>
</dbReference>
<evidence type="ECO:0000259" key="8">
    <source>
        <dbReference type="PROSITE" id="PS51746"/>
    </source>
</evidence>
<name>A0A818DNI3_9BILA</name>
<dbReference type="Pfam" id="PF13672">
    <property type="entry name" value="PP2C_2"/>
    <property type="match status" value="1"/>
</dbReference>
<dbReference type="Proteomes" id="UP000663825">
    <property type="component" value="Unassembled WGS sequence"/>
</dbReference>
<reference evidence="10" key="1">
    <citation type="submission" date="2021-02" db="EMBL/GenBank/DDBJ databases">
        <authorList>
            <person name="Nowell W R."/>
        </authorList>
    </citation>
    <scope>NUCLEOTIDE SEQUENCE</scope>
</reference>
<evidence type="ECO:0000256" key="3">
    <source>
        <dbReference type="ARBA" id="ARBA00059023"/>
    </source>
</evidence>
<dbReference type="EC" id="1.1.1.103" evidence="5"/>
<proteinExistence type="inferred from homology"/>
<evidence type="ECO:0000256" key="7">
    <source>
        <dbReference type="SAM" id="MobiDB-lite"/>
    </source>
</evidence>
<comment type="catalytic activity">
    <reaction evidence="2">
        <text>L-threonine + NAD(+) = (2S)-2-amino-3-oxobutanoate + NADH + H(+)</text>
        <dbReference type="Rhea" id="RHEA:13161"/>
        <dbReference type="ChEBI" id="CHEBI:15378"/>
        <dbReference type="ChEBI" id="CHEBI:57540"/>
        <dbReference type="ChEBI" id="CHEBI:57926"/>
        <dbReference type="ChEBI" id="CHEBI:57945"/>
        <dbReference type="ChEBI" id="CHEBI:78948"/>
        <dbReference type="EC" id="1.1.1.103"/>
    </reaction>
</comment>
<dbReference type="SUPFAM" id="SSF81606">
    <property type="entry name" value="PP2C-like"/>
    <property type="match status" value="1"/>
</dbReference>
<comment type="caution">
    <text evidence="10">The sequence shown here is derived from an EMBL/GenBank/DDBJ whole genome shotgun (WGS) entry which is preliminary data.</text>
</comment>
<dbReference type="InterPro" id="IPR036457">
    <property type="entry name" value="PPM-type-like_dom_sf"/>
</dbReference>
<dbReference type="SMART" id="SM00332">
    <property type="entry name" value="PP2Cc"/>
    <property type="match status" value="1"/>
</dbReference>
<dbReference type="OrthoDB" id="16464at2759"/>
<dbReference type="Gene3D" id="3.60.40.10">
    <property type="entry name" value="PPM-type phosphatase domain"/>
    <property type="match status" value="1"/>
</dbReference>
<feature type="region of interest" description="Disordered" evidence="7">
    <location>
        <begin position="66"/>
        <end position="95"/>
    </location>
</feature>
<sequence length="650" mass="72522">MQSLAIYARLFTRALSGTETENFLYNSLLRLSTSASVHNSQASNRPAISSSSPTITRAVHLVTATSGYSGHDDDEDEKENLKKKKNSPKIQRTNRANGFGDDAFFIAKSRVGDFLGVADGVGGWREYGVDPSLFSSSLMAACKSLVDNKLLDLNPLTLKELLSKGYKQLLEDKQCIIGSSTACIVALHREKSILHTANLGDSGFVVIRKNIIVHRSQEQQHYFNSPFQLAIHPTIKDPNLIADSPDAASVTSFNVEENDFILIATDGVWDNLPDSTVIEEVKKIKEPTLDNIQLAAHALAKRALDNGHDPSFYSPFAKSARRSLGINICGGKPDDVTVLLAAVTSTGGCGQLGIPLAKRLRELYGVDNVVLSDIVRPSDELLKQGIYRYADVMDIKQVQELLVNNQIDWLIHLSALLSAIGEKDVPLAMKLNIEGTHHILELARKYKCKLFIPSTIGAFGPESPRNPTPDFCIQRPRTIYGVSKVHTELLGEYFYYRFGVDFRCLRFPGIISADTKPGGGTTDYAIEIFHDALKSNAYKCYLRGDTRLPMMWIDDCIQSIVSIMEASSEQLKQRTYNVAAMSFTPDELTKAIQKYKPNFKISYEIDERQKIADSWPQVFDDQNARQHWSWNPKVDLDGLVQRMFAYLERQ</sequence>
<evidence type="ECO:0000256" key="1">
    <source>
        <dbReference type="ARBA" id="ARBA00007637"/>
    </source>
</evidence>
<dbReference type="FunFam" id="3.40.50.720:FF:000077">
    <property type="entry name" value="L-threonine 3-dehydrogenase, mitochondrial"/>
    <property type="match status" value="1"/>
</dbReference>
<feature type="domain" description="PPM-type phosphatase" evidence="8">
    <location>
        <begin position="84"/>
        <end position="343"/>
    </location>
</feature>
<dbReference type="Gene3D" id="3.40.50.720">
    <property type="entry name" value="NAD(P)-binding Rossmann-like Domain"/>
    <property type="match status" value="1"/>
</dbReference>
<evidence type="ECO:0000256" key="2">
    <source>
        <dbReference type="ARBA" id="ARBA00050613"/>
    </source>
</evidence>
<dbReference type="AlphaFoldDB" id="A0A818DNI3"/>
<dbReference type="SUPFAM" id="SSF51735">
    <property type="entry name" value="NAD(P)-binding Rossmann-fold domains"/>
    <property type="match status" value="1"/>
</dbReference>
<dbReference type="Pfam" id="PF01370">
    <property type="entry name" value="Epimerase"/>
    <property type="match status" value="1"/>
</dbReference>
<evidence type="ECO:0000256" key="4">
    <source>
        <dbReference type="ARBA" id="ARBA00060557"/>
    </source>
</evidence>
<dbReference type="PANTHER" id="PTHR42687">
    <property type="entry name" value="L-THREONINE 3-DEHYDROGENASE"/>
    <property type="match status" value="1"/>
</dbReference>
<comment type="function">
    <text evidence="3">Catalyzes the NAD(+)-dependent oxidation of L-threonine to 2-amino-3-ketobutyrate, mediating L-threonine catabolism.</text>
</comment>
<dbReference type="CDD" id="cd05272">
    <property type="entry name" value="TDH_SDR_e"/>
    <property type="match status" value="1"/>
</dbReference>
<comment type="pathway">
    <text evidence="4">Amino-acid degradation; L-threonine degradation via oxydo-reductase pathway; glycine from L-threonine: step 1/2.</text>
</comment>
<accession>A0A818DNI3</accession>
<evidence type="ECO:0000256" key="5">
    <source>
        <dbReference type="ARBA" id="ARBA00066604"/>
    </source>
</evidence>
<dbReference type="PANTHER" id="PTHR42687:SF1">
    <property type="entry name" value="L-THREONINE 3-DEHYDROGENASE, MITOCHONDRIAL"/>
    <property type="match status" value="1"/>
</dbReference>
<comment type="similarity">
    <text evidence="1">Belongs to the NAD(P)-dependent epimerase/dehydratase family.</text>
</comment>
<organism evidence="10 11">
    <name type="scientific">Rotaria socialis</name>
    <dbReference type="NCBI Taxonomy" id="392032"/>
    <lineage>
        <taxon>Eukaryota</taxon>
        <taxon>Metazoa</taxon>
        <taxon>Spiralia</taxon>
        <taxon>Gnathifera</taxon>
        <taxon>Rotifera</taxon>
        <taxon>Eurotatoria</taxon>
        <taxon>Bdelloidea</taxon>
        <taxon>Philodinida</taxon>
        <taxon>Philodinidae</taxon>
        <taxon>Rotaria</taxon>
    </lineage>
</organism>
<evidence type="ECO:0000313" key="10">
    <source>
        <dbReference type="EMBL" id="CAF3449610.1"/>
    </source>
</evidence>
<dbReference type="EMBL" id="CAJNXB010001894">
    <property type="protein sequence ID" value="CAF3199945.1"/>
    <property type="molecule type" value="Genomic_DNA"/>
</dbReference>
<evidence type="ECO:0000256" key="6">
    <source>
        <dbReference type="ARBA" id="ARBA00069940"/>
    </source>
</evidence>
<dbReference type="Proteomes" id="UP000663833">
    <property type="component" value="Unassembled WGS sequence"/>
</dbReference>
<dbReference type="InterPro" id="IPR036291">
    <property type="entry name" value="NAD(P)-bd_dom_sf"/>
</dbReference>
<dbReference type="InterPro" id="IPR001932">
    <property type="entry name" value="PPM-type_phosphatase-like_dom"/>
</dbReference>
<gene>
    <name evidence="10" type="ORF">LUA448_LOCUS21811</name>
    <name evidence="9" type="ORF">TIS948_LOCUS12516</name>
</gene>
<evidence type="ECO:0000313" key="11">
    <source>
        <dbReference type="Proteomes" id="UP000663833"/>
    </source>
</evidence>
<dbReference type="EMBL" id="CAJNYD010002894">
    <property type="protein sequence ID" value="CAF3449610.1"/>
    <property type="molecule type" value="Genomic_DNA"/>
</dbReference>
<dbReference type="PROSITE" id="PS51746">
    <property type="entry name" value="PPM_2"/>
    <property type="match status" value="1"/>
</dbReference>
<protein>
    <recommendedName>
        <fullName evidence="6">L-threonine 3-dehydrogenase, mitochondrial</fullName>
        <ecNumber evidence="5">1.1.1.103</ecNumber>
    </recommendedName>
</protein>
<dbReference type="GO" id="GO:0006567">
    <property type="term" value="P:L-threonine catabolic process"/>
    <property type="evidence" value="ECO:0007669"/>
    <property type="project" value="TreeGrafter"/>
</dbReference>
<dbReference type="SMART" id="SM00331">
    <property type="entry name" value="PP2C_SIG"/>
    <property type="match status" value="1"/>
</dbReference>